<gene>
    <name evidence="13" type="ORF">ODALV1_LOCUS16115</name>
</gene>
<feature type="repeat" description="Solcar" evidence="9">
    <location>
        <begin position="465"/>
        <end position="550"/>
    </location>
</feature>
<reference evidence="13 14" key="1">
    <citation type="submission" date="2024-08" db="EMBL/GenBank/DDBJ databases">
        <authorList>
            <person name="Cucini C."/>
            <person name="Frati F."/>
        </authorList>
    </citation>
    <scope>NUCLEOTIDE SEQUENCE [LARGE SCALE GENOMIC DNA]</scope>
</reference>
<evidence type="ECO:0000256" key="10">
    <source>
        <dbReference type="RuleBase" id="RU000488"/>
    </source>
</evidence>
<dbReference type="InterPro" id="IPR002067">
    <property type="entry name" value="MCP"/>
</dbReference>
<dbReference type="InterPro" id="IPR011992">
    <property type="entry name" value="EF-hand-dom_pair"/>
</dbReference>
<dbReference type="InterPro" id="IPR018247">
    <property type="entry name" value="EF_Hand_1_Ca_BS"/>
</dbReference>
<evidence type="ECO:0000256" key="1">
    <source>
        <dbReference type="ARBA" id="ARBA00004448"/>
    </source>
</evidence>
<evidence type="ECO:0000256" key="2">
    <source>
        <dbReference type="ARBA" id="ARBA00006375"/>
    </source>
</evidence>
<keyword evidence="5" id="KW-0677">Repeat</keyword>
<dbReference type="PRINTS" id="PR00926">
    <property type="entry name" value="MITOCARRIER"/>
</dbReference>
<evidence type="ECO:0000313" key="14">
    <source>
        <dbReference type="Proteomes" id="UP001642540"/>
    </source>
</evidence>
<feature type="repeat" description="Solcar" evidence="9">
    <location>
        <begin position="366"/>
        <end position="451"/>
    </location>
</feature>
<dbReference type="Gene3D" id="1.10.238.10">
    <property type="entry name" value="EF-hand"/>
    <property type="match status" value="2"/>
</dbReference>
<comment type="caution">
    <text evidence="13">The sequence shown here is derived from an EMBL/GenBank/DDBJ whole genome shotgun (WGS) entry which is preliminary data.</text>
</comment>
<evidence type="ECO:0000256" key="4">
    <source>
        <dbReference type="ARBA" id="ARBA00022692"/>
    </source>
</evidence>
<dbReference type="PANTHER" id="PTHR24089">
    <property type="entry name" value="SOLUTE CARRIER FAMILY 25"/>
    <property type="match status" value="1"/>
</dbReference>
<feature type="repeat" description="Solcar" evidence="9">
    <location>
        <begin position="273"/>
        <end position="357"/>
    </location>
</feature>
<feature type="domain" description="EF-hand" evidence="12">
    <location>
        <begin position="109"/>
        <end position="144"/>
    </location>
</feature>
<evidence type="ECO:0000256" key="3">
    <source>
        <dbReference type="ARBA" id="ARBA00022448"/>
    </source>
</evidence>
<dbReference type="SUPFAM" id="SSF47473">
    <property type="entry name" value="EF-hand"/>
    <property type="match status" value="1"/>
</dbReference>
<evidence type="ECO:0000256" key="6">
    <source>
        <dbReference type="ARBA" id="ARBA00022837"/>
    </source>
</evidence>
<keyword evidence="6" id="KW-0106">Calcium</keyword>
<keyword evidence="3 10" id="KW-0813">Transport</keyword>
<feature type="region of interest" description="Disordered" evidence="11">
    <location>
        <begin position="1"/>
        <end position="42"/>
    </location>
</feature>
<dbReference type="Pfam" id="PF13499">
    <property type="entry name" value="EF-hand_7"/>
    <property type="match status" value="1"/>
</dbReference>
<evidence type="ECO:0000256" key="11">
    <source>
        <dbReference type="SAM" id="MobiDB-lite"/>
    </source>
</evidence>
<evidence type="ECO:0000256" key="8">
    <source>
        <dbReference type="ARBA" id="ARBA00023136"/>
    </source>
</evidence>
<dbReference type="PROSITE" id="PS50222">
    <property type="entry name" value="EF_HAND_2"/>
    <property type="match status" value="2"/>
</dbReference>
<comment type="similarity">
    <text evidence="2 10">Belongs to the mitochondrial carrier (TC 2.A.29) family.</text>
</comment>
<dbReference type="InterPro" id="IPR002048">
    <property type="entry name" value="EF_hand_dom"/>
</dbReference>
<dbReference type="InterPro" id="IPR018108">
    <property type="entry name" value="MCP_transmembrane"/>
</dbReference>
<dbReference type="Proteomes" id="UP001642540">
    <property type="component" value="Unassembled WGS sequence"/>
</dbReference>
<protein>
    <recommendedName>
        <fullName evidence="12">EF-hand domain-containing protein</fullName>
    </recommendedName>
</protein>
<evidence type="ECO:0000313" key="13">
    <source>
        <dbReference type="EMBL" id="CAL8113654.1"/>
    </source>
</evidence>
<dbReference type="PROSITE" id="PS50920">
    <property type="entry name" value="SOLCAR"/>
    <property type="match status" value="3"/>
</dbReference>
<dbReference type="EMBL" id="CAXLJM020000049">
    <property type="protein sequence ID" value="CAL8113654.1"/>
    <property type="molecule type" value="Genomic_DNA"/>
</dbReference>
<feature type="region of interest" description="Disordered" evidence="11">
    <location>
        <begin position="166"/>
        <end position="185"/>
    </location>
</feature>
<keyword evidence="7" id="KW-1133">Transmembrane helix</keyword>
<keyword evidence="14" id="KW-1185">Reference proteome</keyword>
<organism evidence="13 14">
    <name type="scientific">Orchesella dallaii</name>
    <dbReference type="NCBI Taxonomy" id="48710"/>
    <lineage>
        <taxon>Eukaryota</taxon>
        <taxon>Metazoa</taxon>
        <taxon>Ecdysozoa</taxon>
        <taxon>Arthropoda</taxon>
        <taxon>Hexapoda</taxon>
        <taxon>Collembola</taxon>
        <taxon>Entomobryomorpha</taxon>
        <taxon>Entomobryoidea</taxon>
        <taxon>Orchesellidae</taxon>
        <taxon>Orchesellinae</taxon>
        <taxon>Orchesella</taxon>
    </lineage>
</organism>
<name>A0ABP1R0R6_9HEXA</name>
<sequence>MRFTKKPPTPPPQLEETLEDDASTVLTEKGSGGESQQVMPEDDTVRLERLFNKLDHDGDGRINVNDLAISLKKRGVKKPESQATLILSDSDTDSSGDITLEEFINYARRHEKKLKLIFTNIDRNHDGKLDLNEILVVCKEQLGIEFKNEAEVRDMIMRIAEGEEGTAGTVNLNPHPKSSPKKRGMLSKRTLVEGGSSKAGSTAVKSSLAMDYTARPDGTLEISWEDWRDYLILSPHVDSLTDVLRYWRHATYLDIGEDTAVPDDFTVQEMQTGMWWRHLVAGGIAGAVSRTSTAPLDRIKVFLQVHGKSMGGLRTCLNSMIQEGGVLSLWRGNFVNVLKIAPESAFKFMAYEQGKRFIKGNSNRELRIEERFLAGSLAGAFSQTLIYPLEVVKTRLALRKTGEFKGIFDLTYKMYSKEGFKVFYRGYLPNLLGILPYAGIDLAIYETLKKYYLSQNNSGNTNEQPGVLILLACGTMSSACGQIASYPLALVRTRLQASSTFENYSMSGLFKSIVQNEGLVGLYRGLMPNFMKVAPAVSISYVVYERVRHMLGVEMT</sequence>
<dbReference type="PROSITE" id="PS00018">
    <property type="entry name" value="EF_HAND_1"/>
    <property type="match status" value="2"/>
</dbReference>
<dbReference type="SMART" id="SM00054">
    <property type="entry name" value="EFh"/>
    <property type="match status" value="3"/>
</dbReference>
<dbReference type="Pfam" id="PF00153">
    <property type="entry name" value="Mito_carr"/>
    <property type="match status" value="3"/>
</dbReference>
<dbReference type="SUPFAM" id="SSF103506">
    <property type="entry name" value="Mitochondrial carrier"/>
    <property type="match status" value="1"/>
</dbReference>
<proteinExistence type="inferred from homology"/>
<evidence type="ECO:0000259" key="12">
    <source>
        <dbReference type="PROSITE" id="PS50222"/>
    </source>
</evidence>
<evidence type="ECO:0000256" key="5">
    <source>
        <dbReference type="ARBA" id="ARBA00022737"/>
    </source>
</evidence>
<evidence type="ECO:0000256" key="9">
    <source>
        <dbReference type="PROSITE-ProRule" id="PRU00282"/>
    </source>
</evidence>
<dbReference type="Gene3D" id="1.50.40.10">
    <property type="entry name" value="Mitochondrial carrier domain"/>
    <property type="match status" value="1"/>
</dbReference>
<feature type="domain" description="EF-hand" evidence="12">
    <location>
        <begin position="42"/>
        <end position="77"/>
    </location>
</feature>
<keyword evidence="4 9" id="KW-0812">Transmembrane</keyword>
<evidence type="ECO:0000256" key="7">
    <source>
        <dbReference type="ARBA" id="ARBA00022989"/>
    </source>
</evidence>
<dbReference type="Pfam" id="PF13202">
    <property type="entry name" value="EF-hand_5"/>
    <property type="match status" value="1"/>
</dbReference>
<comment type="subcellular location">
    <subcellularLocation>
        <location evidence="1">Mitochondrion inner membrane</location>
        <topology evidence="1">Multi-pass membrane protein</topology>
    </subcellularLocation>
</comment>
<keyword evidence="8 9" id="KW-0472">Membrane</keyword>
<dbReference type="InterPro" id="IPR023395">
    <property type="entry name" value="MCP_dom_sf"/>
</dbReference>
<accession>A0ABP1R0R6</accession>